<dbReference type="InterPro" id="IPR050251">
    <property type="entry name" value="HpcH-HpaI_aldolase"/>
</dbReference>
<evidence type="ECO:0000313" key="5">
    <source>
        <dbReference type="EMBL" id="PPQ81564.1"/>
    </source>
</evidence>
<dbReference type="GO" id="GO:0005737">
    <property type="term" value="C:cytoplasm"/>
    <property type="evidence" value="ECO:0007669"/>
    <property type="project" value="TreeGrafter"/>
</dbReference>
<evidence type="ECO:0000256" key="1">
    <source>
        <dbReference type="ARBA" id="ARBA00005568"/>
    </source>
</evidence>
<dbReference type="OrthoDB" id="1621678at2759"/>
<evidence type="ECO:0000313" key="6">
    <source>
        <dbReference type="Proteomes" id="UP000283269"/>
    </source>
</evidence>
<organism evidence="5 6">
    <name type="scientific">Psilocybe cyanescens</name>
    <dbReference type="NCBI Taxonomy" id="93625"/>
    <lineage>
        <taxon>Eukaryota</taxon>
        <taxon>Fungi</taxon>
        <taxon>Dikarya</taxon>
        <taxon>Basidiomycota</taxon>
        <taxon>Agaricomycotina</taxon>
        <taxon>Agaricomycetes</taxon>
        <taxon>Agaricomycetidae</taxon>
        <taxon>Agaricales</taxon>
        <taxon>Agaricineae</taxon>
        <taxon>Strophariaceae</taxon>
        <taxon>Psilocybe</taxon>
    </lineage>
</organism>
<evidence type="ECO:0000256" key="3">
    <source>
        <dbReference type="ARBA" id="ARBA00023239"/>
    </source>
</evidence>
<evidence type="ECO:0000259" key="4">
    <source>
        <dbReference type="Pfam" id="PF03328"/>
    </source>
</evidence>
<comment type="caution">
    <text evidence="5">The sequence shown here is derived from an EMBL/GenBank/DDBJ whole genome shotgun (WGS) entry which is preliminary data.</text>
</comment>
<dbReference type="InterPro" id="IPR015813">
    <property type="entry name" value="Pyrv/PenolPyrv_kinase-like_dom"/>
</dbReference>
<dbReference type="Gene3D" id="3.20.20.60">
    <property type="entry name" value="Phosphoenolpyruvate-binding domains"/>
    <property type="match status" value="1"/>
</dbReference>
<keyword evidence="6" id="KW-1185">Reference proteome</keyword>
<dbReference type="InterPro" id="IPR005000">
    <property type="entry name" value="Aldolase/citrate-lyase_domain"/>
</dbReference>
<keyword evidence="2" id="KW-0479">Metal-binding</keyword>
<dbReference type="InParanoid" id="A0A409WSR2"/>
<accession>A0A409WSR2</accession>
<gene>
    <name evidence="5" type="ORF">CVT25_013407</name>
</gene>
<dbReference type="AlphaFoldDB" id="A0A409WSR2"/>
<evidence type="ECO:0000256" key="2">
    <source>
        <dbReference type="ARBA" id="ARBA00022723"/>
    </source>
</evidence>
<reference evidence="5 6" key="1">
    <citation type="journal article" date="2018" name="Evol. Lett.">
        <title>Horizontal gene cluster transfer increased hallucinogenic mushroom diversity.</title>
        <authorList>
            <person name="Reynolds H.T."/>
            <person name="Vijayakumar V."/>
            <person name="Gluck-Thaler E."/>
            <person name="Korotkin H.B."/>
            <person name="Matheny P.B."/>
            <person name="Slot J.C."/>
        </authorList>
    </citation>
    <scope>NUCLEOTIDE SEQUENCE [LARGE SCALE GENOMIC DNA]</scope>
    <source>
        <strain evidence="5 6">2631</strain>
    </source>
</reference>
<dbReference type="GO" id="GO:0046872">
    <property type="term" value="F:metal ion binding"/>
    <property type="evidence" value="ECO:0007669"/>
    <property type="project" value="UniProtKB-KW"/>
</dbReference>
<comment type="similarity">
    <text evidence="1">Belongs to the HpcH/HpaI aldolase family.</text>
</comment>
<dbReference type="Pfam" id="PF03328">
    <property type="entry name" value="HpcH_HpaI"/>
    <property type="match status" value="1"/>
</dbReference>
<keyword evidence="3" id="KW-0456">Lyase</keyword>
<dbReference type="STRING" id="93625.A0A409WSR2"/>
<sequence>MALHPLKQALKSNKPAFGAWLTLPGTFHARTVAKSSSDLSWIAVDCEHGLIPLLPAAAESIAAIEGARPGGGPSAIVRIPATGVTNSSSWQIKYALDGGARGVIVPLVSTAAKAREIVADSRFPPLGRRGFGSPFTHETWGITTSDYIASANDSILVMIQIENKEAVDNVSEIAKVDGVELTVAVKLSNKDVLFIGPYDLSISLGYPTPNPDPHPNVEQVIQKILHAAHASGKKCAIYCTSGKQAALRAQEGFDMINVTSDMGAMSEAIAQHIAVASGTK</sequence>
<proteinExistence type="inferred from homology"/>
<dbReference type="InterPro" id="IPR040442">
    <property type="entry name" value="Pyrv_kinase-like_dom_sf"/>
</dbReference>
<dbReference type="SUPFAM" id="SSF51621">
    <property type="entry name" value="Phosphoenolpyruvate/pyruvate domain"/>
    <property type="match status" value="1"/>
</dbReference>
<name>A0A409WSR2_PSICY</name>
<protein>
    <recommendedName>
        <fullName evidence="4">HpcH/HpaI aldolase/citrate lyase domain-containing protein</fullName>
    </recommendedName>
</protein>
<dbReference type="PANTHER" id="PTHR30502:SF0">
    <property type="entry name" value="PHOSPHOENOLPYRUVATE CARBOXYLASE FAMILY PROTEIN"/>
    <property type="match status" value="1"/>
</dbReference>
<dbReference type="Proteomes" id="UP000283269">
    <property type="component" value="Unassembled WGS sequence"/>
</dbReference>
<feature type="domain" description="HpcH/HpaI aldolase/citrate lyase" evidence="4">
    <location>
        <begin position="37"/>
        <end position="265"/>
    </location>
</feature>
<dbReference type="PANTHER" id="PTHR30502">
    <property type="entry name" value="2-KETO-3-DEOXY-L-RHAMNONATE ALDOLASE"/>
    <property type="match status" value="1"/>
</dbReference>
<dbReference type="EMBL" id="NHYD01003237">
    <property type="protein sequence ID" value="PPQ81564.1"/>
    <property type="molecule type" value="Genomic_DNA"/>
</dbReference>
<dbReference type="GO" id="GO:0016832">
    <property type="term" value="F:aldehyde-lyase activity"/>
    <property type="evidence" value="ECO:0007669"/>
    <property type="project" value="TreeGrafter"/>
</dbReference>